<dbReference type="RefSeq" id="WP_021262018.1">
    <property type="nucleotide sequence ID" value="NZ_ATMT01000081.1"/>
</dbReference>
<proteinExistence type="predicted"/>
<evidence type="ECO:0000313" key="1">
    <source>
        <dbReference type="EMBL" id="EPY04562.1"/>
    </source>
</evidence>
<comment type="caution">
    <text evidence="1">The sequence shown here is derived from an EMBL/GenBank/DDBJ whole genome shotgun (WGS) entry which is preliminary data.</text>
</comment>
<organism evidence="1 2">
    <name type="scientific">Paenibacillus alvei TS-15</name>
    <dbReference type="NCBI Taxonomy" id="1117108"/>
    <lineage>
        <taxon>Bacteria</taxon>
        <taxon>Bacillati</taxon>
        <taxon>Bacillota</taxon>
        <taxon>Bacilli</taxon>
        <taxon>Bacillales</taxon>
        <taxon>Paenibacillaceae</taxon>
        <taxon>Paenibacillus</taxon>
    </lineage>
</organism>
<dbReference type="AlphaFoldDB" id="S9SFD8"/>
<sequence>MPYEAKTNWKYDDTVTEKDLNRIEQGLKDAHVAEYKDITLKPGVQIVDVPEDTPFRMGEIRGRTLINLLGSVGSGERADLLQPYLCTLSVDITNGRSSLKAKVNSGESIGAAFYPNFRFVSGCYYVGISNVKNGDAIRARLSIPGFISGNPVSEDKEFGISYVKFSPTTTMVTNIDLAVEGEGKFAYFNSVRLYEISAKEYALLDTMTVEEIAAAYPYVDSMTNVVNPFAIATSGNLLPPFVEWDLRKNDSVISPYKLTKVATAQYDATISPKIRVIRGQTYTLTSTRNGRMVLGEYKKDGTVIGYPIAEDKDNIGFFSQSVTIGKDTDYIIVQLSNTATSGAFSFENTALILGNTLQPFTPQSRSIWSAECQLAADPLHGSNPDVLYVGDDGLPYVHEWWEKIILDGTLNWSIGDTTPKGGKQVKVAGLAAGAVPGSGHVAKYDGKYIPSGATGDAPDLQAVSVNGNFYISISNTDSGWGDDFTPNTNEIKAYFLGWRMGESSDWSKPYNGSGQKAWGRIDGRGNLISGTGTTITPTELSTQGGYKPYRLQYLKENSTVESVSNYETGLTLCKEWNMVEVGSGIVIREKAAAAAGVSGEGNIHNPYLLTTMLKHKTLVNTAIVYKNNAVDRSWIPKGDNVLQTNTINFDPTAVYHVTYTMLGSTLAALIIGSVATNLRGTVTDVVQWANDAERRLSVVETQKAEKDTKVTWIKPSLMNGWVYFGLGSTVGYTKIDNVVYLKGRIKDGSLASTAFHLPIGYRPKEDLIYLGRAYENGSNRIVPVGVESNGKVSFYDTNKEVHLEGIEFLAEQ</sequence>
<dbReference type="EMBL" id="ATMT01000081">
    <property type="protein sequence ID" value="EPY04562.1"/>
    <property type="molecule type" value="Genomic_DNA"/>
</dbReference>
<accession>S9SFD8</accession>
<evidence type="ECO:0000313" key="2">
    <source>
        <dbReference type="Proteomes" id="UP000015344"/>
    </source>
</evidence>
<dbReference type="PATRIC" id="fig|1117108.3.peg.4988"/>
<dbReference type="Proteomes" id="UP000015344">
    <property type="component" value="Unassembled WGS sequence"/>
</dbReference>
<name>S9SFD8_PAEAL</name>
<protein>
    <submittedName>
        <fullName evidence="1">Uncharacterized protein</fullName>
    </submittedName>
</protein>
<gene>
    <name evidence="1" type="ORF">PAALTS15_24125</name>
</gene>
<reference evidence="1 2" key="1">
    <citation type="submission" date="2013-05" db="EMBL/GenBank/DDBJ databases">
        <authorList>
            <person name="Strain E.A."/>
            <person name="Brown E."/>
            <person name="Allard M.W."/>
            <person name="Luo Y.L."/>
        </authorList>
    </citation>
    <scope>NUCLEOTIDE SEQUENCE [LARGE SCALE GENOMIC DNA]</scope>
    <source>
        <strain evidence="1 2">TS-15</strain>
    </source>
</reference>
<dbReference type="eggNOG" id="COG5301">
    <property type="taxonomic scope" value="Bacteria"/>
</dbReference>